<dbReference type="Gene3D" id="3.40.50.2000">
    <property type="entry name" value="Glycogen Phosphorylase B"/>
    <property type="match status" value="2"/>
</dbReference>
<organism evidence="3 4">
    <name type="scientific">Brumimicrobium oceani</name>
    <dbReference type="NCBI Taxonomy" id="2100725"/>
    <lineage>
        <taxon>Bacteria</taxon>
        <taxon>Pseudomonadati</taxon>
        <taxon>Bacteroidota</taxon>
        <taxon>Flavobacteriia</taxon>
        <taxon>Flavobacteriales</taxon>
        <taxon>Crocinitomicaceae</taxon>
        <taxon>Brumimicrobium</taxon>
    </lineage>
</organism>
<dbReference type="GO" id="GO:0016757">
    <property type="term" value="F:glycosyltransferase activity"/>
    <property type="evidence" value="ECO:0007669"/>
    <property type="project" value="InterPro"/>
</dbReference>
<gene>
    <name evidence="3" type="ORF">DIT68_11040</name>
</gene>
<evidence type="ECO:0008006" key="5">
    <source>
        <dbReference type="Google" id="ProtNLM"/>
    </source>
</evidence>
<name>A0A2U2XBJ0_9FLAO</name>
<dbReference type="InterPro" id="IPR050194">
    <property type="entry name" value="Glycosyltransferase_grp1"/>
</dbReference>
<evidence type="ECO:0000259" key="2">
    <source>
        <dbReference type="Pfam" id="PF13439"/>
    </source>
</evidence>
<feature type="domain" description="Glycosyl transferase family 1" evidence="1">
    <location>
        <begin position="201"/>
        <end position="367"/>
    </location>
</feature>
<comment type="caution">
    <text evidence="3">The sequence shown here is derived from an EMBL/GenBank/DDBJ whole genome shotgun (WGS) entry which is preliminary data.</text>
</comment>
<sequence>MDGKIGKKIKVVRIINRFNIGGPTFNATFLTKFLGDEFETTLIGGVPDEGEKDSHHILEQYGITPIIIPEIQRSLNPKTDFKAYQKIKRLLEEIQPDIVHTHASKAGFVGRAAAISLKIPVILHTFHGHVFHSYFGNAKTQMFKQIERYLAKKSTGIIAISKLQKEELSEVHKIAPAEKIKVIPLGFDLAKFSENKVTNRALIRREYNLQPDEVAIAIVGRLAPVKDHDYFLNVIENLLSQTKQKIRVFVVGDGSKKAHIEERVAEIHQKYPNTIVMTSWILDIATFNQGMDIMCLTSKNEGTPVSIIEAQASGIPVISTDVGGVRDILEDGEAGFVIKRRDIETYTEKLRLLVEDSSLREKFSIFGQENVKYKYSYHRLVDDTRKYYKSLLK</sequence>
<dbReference type="InterPro" id="IPR001296">
    <property type="entry name" value="Glyco_trans_1"/>
</dbReference>
<evidence type="ECO:0000313" key="4">
    <source>
        <dbReference type="Proteomes" id="UP000245370"/>
    </source>
</evidence>
<proteinExistence type="predicted"/>
<dbReference type="Pfam" id="PF00534">
    <property type="entry name" value="Glycos_transf_1"/>
    <property type="match status" value="1"/>
</dbReference>
<dbReference type="InterPro" id="IPR028098">
    <property type="entry name" value="Glyco_trans_4-like_N"/>
</dbReference>
<reference evidence="3 4" key="2">
    <citation type="submission" date="2018-05" db="EMBL/GenBank/DDBJ databases">
        <authorList>
            <person name="Lanie J.A."/>
            <person name="Ng W.-L."/>
            <person name="Kazmierczak K.M."/>
            <person name="Andrzejewski T.M."/>
            <person name="Davidsen T.M."/>
            <person name="Wayne K.J."/>
            <person name="Tettelin H."/>
            <person name="Glass J.I."/>
            <person name="Rusch D."/>
            <person name="Podicherti R."/>
            <person name="Tsui H.-C.T."/>
            <person name="Winkler M.E."/>
        </authorList>
    </citation>
    <scope>NUCLEOTIDE SEQUENCE [LARGE SCALE GENOMIC DNA]</scope>
    <source>
        <strain evidence="3 4">C305</strain>
    </source>
</reference>
<dbReference type="SUPFAM" id="SSF53756">
    <property type="entry name" value="UDP-Glycosyltransferase/glycogen phosphorylase"/>
    <property type="match status" value="1"/>
</dbReference>
<reference evidence="3 4" key="1">
    <citation type="submission" date="2018-05" db="EMBL/GenBank/DDBJ databases">
        <title>Brumimicrobium oceani sp. nov., isolated from coastal sediment.</title>
        <authorList>
            <person name="Kou Y."/>
        </authorList>
    </citation>
    <scope>NUCLEOTIDE SEQUENCE [LARGE SCALE GENOMIC DNA]</scope>
    <source>
        <strain evidence="3 4">C305</strain>
    </source>
</reference>
<keyword evidence="4" id="KW-1185">Reference proteome</keyword>
<dbReference type="Proteomes" id="UP000245370">
    <property type="component" value="Unassembled WGS sequence"/>
</dbReference>
<evidence type="ECO:0000313" key="3">
    <source>
        <dbReference type="EMBL" id="PWH85164.1"/>
    </source>
</evidence>
<dbReference type="PANTHER" id="PTHR45947">
    <property type="entry name" value="SULFOQUINOVOSYL TRANSFERASE SQD2"/>
    <property type="match status" value="1"/>
</dbReference>
<dbReference type="AlphaFoldDB" id="A0A2U2XBJ0"/>
<evidence type="ECO:0000259" key="1">
    <source>
        <dbReference type="Pfam" id="PF00534"/>
    </source>
</evidence>
<feature type="domain" description="Glycosyltransferase subfamily 4-like N-terminal" evidence="2">
    <location>
        <begin position="49"/>
        <end position="190"/>
    </location>
</feature>
<protein>
    <recommendedName>
        <fullName evidence="5">Glycosyltransferase family 1 protein</fullName>
    </recommendedName>
</protein>
<dbReference type="PANTHER" id="PTHR45947:SF3">
    <property type="entry name" value="SULFOQUINOVOSYL TRANSFERASE SQD2"/>
    <property type="match status" value="1"/>
</dbReference>
<dbReference type="RefSeq" id="WP_109359866.1">
    <property type="nucleotide sequence ID" value="NZ_QFRJ01000008.1"/>
</dbReference>
<dbReference type="Pfam" id="PF13439">
    <property type="entry name" value="Glyco_transf_4"/>
    <property type="match status" value="1"/>
</dbReference>
<accession>A0A2U2XBJ0</accession>
<dbReference type="EMBL" id="QFRJ01000008">
    <property type="protein sequence ID" value="PWH85164.1"/>
    <property type="molecule type" value="Genomic_DNA"/>
</dbReference>
<dbReference type="OrthoDB" id="7560678at2"/>